<keyword evidence="3" id="KW-1185">Reference proteome</keyword>
<dbReference type="SUPFAM" id="SSF55729">
    <property type="entry name" value="Acyl-CoA N-acyltransferases (Nat)"/>
    <property type="match status" value="1"/>
</dbReference>
<gene>
    <name evidence="2" type="ORF">WCN91_07255</name>
</gene>
<protein>
    <submittedName>
        <fullName evidence="2">GNAT family N-acetyltransferase</fullName>
    </submittedName>
</protein>
<feature type="domain" description="N-acetyltransferase" evidence="1">
    <location>
        <begin position="9"/>
        <end position="161"/>
    </location>
</feature>
<dbReference type="InterPro" id="IPR000182">
    <property type="entry name" value="GNAT_dom"/>
</dbReference>
<accession>A0ABU9MXS4</accession>
<dbReference type="InterPro" id="IPR051531">
    <property type="entry name" value="N-acetyltransferase"/>
</dbReference>
<comment type="caution">
    <text evidence="2">The sequence shown here is derived from an EMBL/GenBank/DDBJ whole genome shotgun (WGS) entry which is preliminary data.</text>
</comment>
<dbReference type="InterPro" id="IPR016181">
    <property type="entry name" value="Acyl_CoA_acyltransferase"/>
</dbReference>
<dbReference type="Pfam" id="PF13302">
    <property type="entry name" value="Acetyltransf_3"/>
    <property type="match status" value="1"/>
</dbReference>
<evidence type="ECO:0000313" key="3">
    <source>
        <dbReference type="Proteomes" id="UP001447008"/>
    </source>
</evidence>
<dbReference type="Proteomes" id="UP001447008">
    <property type="component" value="Unassembled WGS sequence"/>
</dbReference>
<reference evidence="2 3" key="1">
    <citation type="submission" date="2024-03" db="EMBL/GenBank/DDBJ databases">
        <title>Pseudoalteromonas qingdaonensis sp. nov., isolated from the intestines of marine benthic organisms.</title>
        <authorList>
            <person name="Lin X."/>
            <person name="Fang S."/>
            <person name="Hu X."/>
        </authorList>
    </citation>
    <scope>NUCLEOTIDE SEQUENCE [LARGE SCALE GENOMIC DNA]</scope>
    <source>
        <strain evidence="2 3">YIC-827</strain>
    </source>
</reference>
<dbReference type="PANTHER" id="PTHR43792">
    <property type="entry name" value="GNAT FAMILY, PUTATIVE (AFU_ORTHOLOGUE AFUA_3G00765)-RELATED-RELATED"/>
    <property type="match status" value="1"/>
</dbReference>
<proteinExistence type="predicted"/>
<dbReference type="RefSeq" id="WP_342677700.1">
    <property type="nucleotide sequence ID" value="NZ_JBCGCU010000006.1"/>
</dbReference>
<dbReference type="EMBL" id="JBCGCU010000006">
    <property type="protein sequence ID" value="MEM0515226.1"/>
    <property type="molecule type" value="Genomic_DNA"/>
</dbReference>
<organism evidence="2 3">
    <name type="scientific">Pseudoalteromonas qingdaonensis</name>
    <dbReference type="NCBI Taxonomy" id="3131913"/>
    <lineage>
        <taxon>Bacteria</taxon>
        <taxon>Pseudomonadati</taxon>
        <taxon>Pseudomonadota</taxon>
        <taxon>Gammaproteobacteria</taxon>
        <taxon>Alteromonadales</taxon>
        <taxon>Pseudoalteromonadaceae</taxon>
        <taxon>Pseudoalteromonas</taxon>
    </lineage>
</organism>
<dbReference type="PROSITE" id="PS51186">
    <property type="entry name" value="GNAT"/>
    <property type="match status" value="1"/>
</dbReference>
<sequence>MIHCQEASLALRPIRHKDVSALYGILTHPEVGRYNDYAVPSNPSEVQDIIQGDIELLLTGEGVRMAILYQEQVVGSCGIYDAHTKVAKIGYELLPLFWGRGLMHLALSLLLSEGQQYMGADVTTVQAQVHLDNLRSIKLLQRLGFVCSEPGVYQLPWPPRS</sequence>
<name>A0ABU9MXS4_9GAMM</name>
<evidence type="ECO:0000313" key="2">
    <source>
        <dbReference type="EMBL" id="MEM0515226.1"/>
    </source>
</evidence>
<evidence type="ECO:0000259" key="1">
    <source>
        <dbReference type="PROSITE" id="PS51186"/>
    </source>
</evidence>
<dbReference type="Gene3D" id="3.40.630.30">
    <property type="match status" value="1"/>
</dbReference>